<dbReference type="Proteomes" id="UP001307889">
    <property type="component" value="Chromosome 11"/>
</dbReference>
<evidence type="ECO:0000313" key="2">
    <source>
        <dbReference type="Proteomes" id="UP001307889"/>
    </source>
</evidence>
<dbReference type="EMBL" id="AP028919">
    <property type="protein sequence ID" value="BES99765.1"/>
    <property type="molecule type" value="Genomic_DNA"/>
</dbReference>
<reference evidence="1 2" key="1">
    <citation type="submission" date="2023-09" db="EMBL/GenBank/DDBJ databases">
        <title>Nesidiocoris tenuis whole genome shotgun sequence.</title>
        <authorList>
            <person name="Shibata T."/>
            <person name="Shimoda M."/>
            <person name="Kobayashi T."/>
            <person name="Uehara T."/>
        </authorList>
    </citation>
    <scope>NUCLEOTIDE SEQUENCE [LARGE SCALE GENOMIC DNA]</scope>
    <source>
        <strain evidence="1 2">Japan</strain>
    </source>
</reference>
<gene>
    <name evidence="1" type="ORF">NTJ_12582</name>
</gene>
<organism evidence="1 2">
    <name type="scientific">Nesidiocoris tenuis</name>
    <dbReference type="NCBI Taxonomy" id="355587"/>
    <lineage>
        <taxon>Eukaryota</taxon>
        <taxon>Metazoa</taxon>
        <taxon>Ecdysozoa</taxon>
        <taxon>Arthropoda</taxon>
        <taxon>Hexapoda</taxon>
        <taxon>Insecta</taxon>
        <taxon>Pterygota</taxon>
        <taxon>Neoptera</taxon>
        <taxon>Paraneoptera</taxon>
        <taxon>Hemiptera</taxon>
        <taxon>Heteroptera</taxon>
        <taxon>Panheteroptera</taxon>
        <taxon>Cimicomorpha</taxon>
        <taxon>Miridae</taxon>
        <taxon>Dicyphina</taxon>
        <taxon>Nesidiocoris</taxon>
    </lineage>
</organism>
<accession>A0ABN7B982</accession>
<sequence length="116" mass="13106">MIRVAGHTLSRAAPAGTHVVDATGFCHRETPHEDEKEELYPPTGEPVPYPFIFHQTHLGHSHFVAIDPFVEAPPISLQRFPVLVFSKVNALPRLLRLSQVRIKRKGTRLTWNGNPR</sequence>
<evidence type="ECO:0000313" key="1">
    <source>
        <dbReference type="EMBL" id="BES99765.1"/>
    </source>
</evidence>
<proteinExistence type="predicted"/>
<name>A0ABN7B982_9HEMI</name>
<keyword evidence="2" id="KW-1185">Reference proteome</keyword>
<protein>
    <submittedName>
        <fullName evidence="1">Uncharacterized protein</fullName>
    </submittedName>
</protein>